<dbReference type="Pfam" id="PF01636">
    <property type="entry name" value="APH"/>
    <property type="match status" value="1"/>
</dbReference>
<dbReference type="OrthoDB" id="9810277at2"/>
<evidence type="ECO:0000313" key="2">
    <source>
        <dbReference type="EMBL" id="PTE16999.1"/>
    </source>
</evidence>
<feature type="domain" description="Aminoglycoside phosphotransferase" evidence="1">
    <location>
        <begin position="180"/>
        <end position="275"/>
    </location>
</feature>
<keyword evidence="2" id="KW-0808">Transferase</keyword>
<dbReference type="EMBL" id="PZKF01000026">
    <property type="protein sequence ID" value="PTE16999.1"/>
    <property type="molecule type" value="Genomic_DNA"/>
</dbReference>
<evidence type="ECO:0000313" key="3">
    <source>
        <dbReference type="Proteomes" id="UP000241899"/>
    </source>
</evidence>
<keyword evidence="3" id="KW-1185">Reference proteome</keyword>
<dbReference type="InterPro" id="IPR052732">
    <property type="entry name" value="Cell-binding_unc_protein"/>
</dbReference>
<dbReference type="PANTHER" id="PTHR43883">
    <property type="entry name" value="SLR0207 PROTEIN"/>
    <property type="match status" value="1"/>
</dbReference>
<dbReference type="GO" id="GO:0016740">
    <property type="term" value="F:transferase activity"/>
    <property type="evidence" value="ECO:0007669"/>
    <property type="project" value="UniProtKB-KW"/>
</dbReference>
<dbReference type="InterPro" id="IPR027417">
    <property type="entry name" value="P-loop_NTPase"/>
</dbReference>
<dbReference type="Proteomes" id="UP000241899">
    <property type="component" value="Unassembled WGS sequence"/>
</dbReference>
<accession>A0A2T4JGF7</accession>
<organism evidence="2 3">
    <name type="scientific">Phaeovulum veldkampii DSM 11550</name>
    <dbReference type="NCBI Taxonomy" id="1185920"/>
    <lineage>
        <taxon>Bacteria</taxon>
        <taxon>Pseudomonadati</taxon>
        <taxon>Pseudomonadota</taxon>
        <taxon>Alphaproteobacteria</taxon>
        <taxon>Rhodobacterales</taxon>
        <taxon>Paracoccaceae</taxon>
        <taxon>Phaeovulum</taxon>
    </lineage>
</organism>
<dbReference type="RefSeq" id="WP_107325462.1">
    <property type="nucleotide sequence ID" value="NZ_NHSP01000094.1"/>
</dbReference>
<dbReference type="SUPFAM" id="SSF56112">
    <property type="entry name" value="Protein kinase-like (PK-like)"/>
    <property type="match status" value="1"/>
</dbReference>
<comment type="caution">
    <text evidence="2">The sequence shown here is derived from an EMBL/GenBank/DDBJ whole genome shotgun (WGS) entry which is preliminary data.</text>
</comment>
<proteinExistence type="predicted"/>
<gene>
    <name evidence="2" type="ORF">C5F46_11325</name>
</gene>
<dbReference type="Gene3D" id="3.90.1200.10">
    <property type="match status" value="1"/>
</dbReference>
<dbReference type="PANTHER" id="PTHR43883:SF1">
    <property type="entry name" value="GLUCONOKINASE"/>
    <property type="match status" value="1"/>
</dbReference>
<dbReference type="SUPFAM" id="SSF52540">
    <property type="entry name" value="P-loop containing nucleoside triphosphate hydrolases"/>
    <property type="match status" value="1"/>
</dbReference>
<protein>
    <submittedName>
        <fullName evidence="2">Aminoglycoside phosphotransferase</fullName>
    </submittedName>
</protein>
<dbReference type="Pfam" id="PF13671">
    <property type="entry name" value="AAA_33"/>
    <property type="match status" value="1"/>
</dbReference>
<evidence type="ECO:0000259" key="1">
    <source>
        <dbReference type="Pfam" id="PF01636"/>
    </source>
</evidence>
<reference evidence="2 3" key="1">
    <citation type="submission" date="2018-03" db="EMBL/GenBank/DDBJ databases">
        <title>Rhodobacter veldkampii.</title>
        <authorList>
            <person name="Meyer T.E."/>
            <person name="Miller S."/>
            <person name="Lodha T."/>
            <person name="Gandham S."/>
            <person name="Chintalapati S."/>
            <person name="Chintalapati V.R."/>
        </authorList>
    </citation>
    <scope>NUCLEOTIDE SEQUENCE [LARGE SCALE GENOMIC DNA]</scope>
    <source>
        <strain evidence="2 3">DSM 11550</strain>
    </source>
</reference>
<dbReference type="InterPro" id="IPR011009">
    <property type="entry name" value="Kinase-like_dom_sf"/>
</dbReference>
<dbReference type="AlphaFoldDB" id="A0A2T4JGF7"/>
<sequence>MSTDDQTATIAFLARPGSHAADAPVEVIETHISVVFLAGARAYKLKRAVRLPYADFSSPEIRLATCEKEVALNAPTAPDLYVGVRRITRGADGGLQFDGPGPLVDAVVEMVRFDQDQLFDRLAETGGLTPRLMTDLTGVIVALHCRAPVIHAGGGAANLAAVLAINAAGFATSRVFGQAEVSALDARFRQALNRHAAQLDQREAAGRVRRCHGDLYLRNICLFRGQPRLFDCIDFNDQIATVDVLYDLAFLLMDLWHRGQPALASLVANRYCDSTGEDAGFALLPFLMAVRAAVRAHVTATFAEGAGGAVAATLARSYFDLAQALLGRGAAPVVAIGGLSGSGKSTVAAALAPRLGLPPGARILESDRTRKAMCGVDSDTRLPPAAYSPEMSEVVYARLGARVAAVQGAGAPVIVDAVFDRPDRRAAIAAAVPEAARFAGFWLEAPPDILRARVRARTGGPSDATIDVLEAQLARDHGKTDWHRIDAGGPPETAVAAILATLDRDQPQQGA</sequence>
<dbReference type="InterPro" id="IPR002575">
    <property type="entry name" value="Aminoglycoside_PTrfase"/>
</dbReference>
<dbReference type="Gene3D" id="3.40.50.300">
    <property type="entry name" value="P-loop containing nucleotide triphosphate hydrolases"/>
    <property type="match status" value="1"/>
</dbReference>
<name>A0A2T4JGF7_9RHOB</name>